<sequence length="149" mass="16488">MSNPTPIMTLHSIPPKEQLEILTNPPAERIINRDAVVQLLIVANQYVATHNSYFLADDPTNSRSRQKYIEMLTIQDATIKFLSKLSSEEFIKTYRHSQVLSTNSNDGQTAGAELPCTVVPPGDGLRTSKPRPLQDGTSAKELLDNSLNP</sequence>
<proteinExistence type="predicted"/>
<keyword evidence="3" id="KW-1185">Reference proteome</keyword>
<gene>
    <name evidence="2" type="ORF">JTE90_026846</name>
</gene>
<dbReference type="Proteomes" id="UP000827092">
    <property type="component" value="Unassembled WGS sequence"/>
</dbReference>
<organism evidence="2 3">
    <name type="scientific">Oedothorax gibbosus</name>
    <dbReference type="NCBI Taxonomy" id="931172"/>
    <lineage>
        <taxon>Eukaryota</taxon>
        <taxon>Metazoa</taxon>
        <taxon>Ecdysozoa</taxon>
        <taxon>Arthropoda</taxon>
        <taxon>Chelicerata</taxon>
        <taxon>Arachnida</taxon>
        <taxon>Araneae</taxon>
        <taxon>Araneomorphae</taxon>
        <taxon>Entelegynae</taxon>
        <taxon>Araneoidea</taxon>
        <taxon>Linyphiidae</taxon>
        <taxon>Erigoninae</taxon>
        <taxon>Oedothorax</taxon>
    </lineage>
</organism>
<comment type="caution">
    <text evidence="2">The sequence shown here is derived from an EMBL/GenBank/DDBJ whole genome shotgun (WGS) entry which is preliminary data.</text>
</comment>
<feature type="region of interest" description="Disordered" evidence="1">
    <location>
        <begin position="101"/>
        <end position="149"/>
    </location>
</feature>
<dbReference type="EMBL" id="JAFNEN010000863">
    <property type="protein sequence ID" value="KAG8176597.1"/>
    <property type="molecule type" value="Genomic_DNA"/>
</dbReference>
<accession>A0AAV6TYN6</accession>
<name>A0AAV6TYN6_9ARAC</name>
<evidence type="ECO:0000313" key="3">
    <source>
        <dbReference type="Proteomes" id="UP000827092"/>
    </source>
</evidence>
<evidence type="ECO:0000313" key="2">
    <source>
        <dbReference type="EMBL" id="KAG8176597.1"/>
    </source>
</evidence>
<protein>
    <submittedName>
        <fullName evidence="2">Uncharacterized protein</fullName>
    </submittedName>
</protein>
<reference evidence="2 3" key="1">
    <citation type="journal article" date="2022" name="Nat. Ecol. Evol.">
        <title>A masculinizing supergene underlies an exaggerated male reproductive morph in a spider.</title>
        <authorList>
            <person name="Hendrickx F."/>
            <person name="De Corte Z."/>
            <person name="Sonet G."/>
            <person name="Van Belleghem S.M."/>
            <person name="Kostlbacher S."/>
            <person name="Vangestel C."/>
        </authorList>
    </citation>
    <scope>NUCLEOTIDE SEQUENCE [LARGE SCALE GENOMIC DNA]</scope>
    <source>
        <strain evidence="2">W744_W776</strain>
    </source>
</reference>
<dbReference type="AlphaFoldDB" id="A0AAV6TYN6"/>
<evidence type="ECO:0000256" key="1">
    <source>
        <dbReference type="SAM" id="MobiDB-lite"/>
    </source>
</evidence>